<evidence type="ECO:0000313" key="2">
    <source>
        <dbReference type="EMBL" id="RQH50941.1"/>
    </source>
</evidence>
<evidence type="ECO:0000259" key="1">
    <source>
        <dbReference type="Pfam" id="PF14229"/>
    </source>
</evidence>
<dbReference type="Proteomes" id="UP000269154">
    <property type="component" value="Unassembled WGS sequence"/>
</dbReference>
<sequence length="161" mass="18539">MLHKREIMIHNIQDIEGMNSVYAEKLIEVGITNVAELLEKCSSLAGIEELEQATSIEKDLIIQWVNFADLSQIKGVDREYFSLLSALGIHTISELKNRFPETLHYQMMKLNHQKQLVQRLPSLSMVRSWVAQATNLQRKSAHNNVPTTKLPLKKWSIDWSD</sequence>
<evidence type="ECO:0000313" key="3">
    <source>
        <dbReference type="Proteomes" id="UP000269154"/>
    </source>
</evidence>
<protein>
    <submittedName>
        <fullName evidence="2">DUF4332 domain-containing protein</fullName>
    </submittedName>
</protein>
<accession>A0A3N6RW69</accession>
<proteinExistence type="predicted"/>
<dbReference type="AlphaFoldDB" id="A0A3N6RW69"/>
<dbReference type="InterPro" id="IPR025567">
    <property type="entry name" value="DUF4332"/>
</dbReference>
<keyword evidence="3" id="KW-1185">Reference proteome</keyword>
<dbReference type="Pfam" id="PF14229">
    <property type="entry name" value="DUF4332"/>
    <property type="match status" value="1"/>
</dbReference>
<dbReference type="EMBL" id="RCBY01000021">
    <property type="protein sequence ID" value="RQH50941.1"/>
    <property type="molecule type" value="Genomic_DNA"/>
</dbReference>
<name>A0A3N6RW69_9CYAN</name>
<dbReference type="Gene3D" id="1.10.150.20">
    <property type="entry name" value="5' to 3' exonuclease, C-terminal subdomain"/>
    <property type="match status" value="1"/>
</dbReference>
<reference evidence="2 3" key="1">
    <citation type="journal article" date="2018" name="ACS Chem. Biol.">
        <title>Ketoreductase domain dysfunction expands chemodiversity: malyngamide biosynthesis in the cyanobacterium Okeania hirsuta.</title>
        <authorList>
            <person name="Moss N.A."/>
            <person name="Leao T."/>
            <person name="Rankin M."/>
            <person name="McCullough T.M."/>
            <person name="Qu P."/>
            <person name="Korobeynikov A."/>
            <person name="Smith J.L."/>
            <person name="Gerwick L."/>
            <person name="Gerwick W.H."/>
        </authorList>
    </citation>
    <scope>NUCLEOTIDE SEQUENCE [LARGE SCALE GENOMIC DNA]</scope>
    <source>
        <strain evidence="2 3">PAB10Feb10-1</strain>
    </source>
</reference>
<gene>
    <name evidence="2" type="ORF">D5R40_06145</name>
</gene>
<comment type="caution">
    <text evidence="2">The sequence shown here is derived from an EMBL/GenBank/DDBJ whole genome shotgun (WGS) entry which is preliminary data.</text>
</comment>
<dbReference type="OrthoDB" id="9794786at2"/>
<feature type="domain" description="DUF4332" evidence="1">
    <location>
        <begin position="17"/>
        <end position="135"/>
    </location>
</feature>
<organism evidence="2 3">
    <name type="scientific">Okeania hirsuta</name>
    <dbReference type="NCBI Taxonomy" id="1458930"/>
    <lineage>
        <taxon>Bacteria</taxon>
        <taxon>Bacillati</taxon>
        <taxon>Cyanobacteriota</taxon>
        <taxon>Cyanophyceae</taxon>
        <taxon>Oscillatoriophycideae</taxon>
        <taxon>Oscillatoriales</taxon>
        <taxon>Microcoleaceae</taxon>
        <taxon>Okeania</taxon>
    </lineage>
</organism>